<dbReference type="Proteomes" id="UP000178344">
    <property type="component" value="Unassembled WGS sequence"/>
</dbReference>
<dbReference type="Pfam" id="PF13692">
    <property type="entry name" value="Glyco_trans_1_4"/>
    <property type="match status" value="1"/>
</dbReference>
<comment type="caution">
    <text evidence="1">The sequence shown here is derived from an EMBL/GenBank/DDBJ whole genome shotgun (WGS) entry which is preliminary data.</text>
</comment>
<dbReference type="AlphaFoldDB" id="A0A1F6CD64"/>
<name>A0A1F6CD64_9BACT</name>
<reference evidence="1 2" key="1">
    <citation type="journal article" date="2016" name="Nat. Commun.">
        <title>Thousands of microbial genomes shed light on interconnected biogeochemical processes in an aquifer system.</title>
        <authorList>
            <person name="Anantharaman K."/>
            <person name="Brown C.T."/>
            <person name="Hug L.A."/>
            <person name="Sharon I."/>
            <person name="Castelle C.J."/>
            <person name="Probst A.J."/>
            <person name="Thomas B.C."/>
            <person name="Singh A."/>
            <person name="Wilkins M.J."/>
            <person name="Karaoz U."/>
            <person name="Brodie E.L."/>
            <person name="Williams K.H."/>
            <person name="Hubbard S.S."/>
            <person name="Banfield J.F."/>
        </authorList>
    </citation>
    <scope>NUCLEOTIDE SEQUENCE [LARGE SCALE GENOMIC DNA]</scope>
</reference>
<evidence type="ECO:0000313" key="1">
    <source>
        <dbReference type="EMBL" id="OGG47119.1"/>
    </source>
</evidence>
<evidence type="ECO:0008006" key="3">
    <source>
        <dbReference type="Google" id="ProtNLM"/>
    </source>
</evidence>
<organism evidence="1 2">
    <name type="scientific">Candidatus Kaiserbacteria bacterium RIFCSPHIGHO2_01_FULL_49_13</name>
    <dbReference type="NCBI Taxonomy" id="1798477"/>
    <lineage>
        <taxon>Bacteria</taxon>
        <taxon>Candidatus Kaiseribacteriota</taxon>
    </lineage>
</organism>
<dbReference type="EMBL" id="MFKQ01000028">
    <property type="protein sequence ID" value="OGG47119.1"/>
    <property type="molecule type" value="Genomic_DNA"/>
</dbReference>
<gene>
    <name evidence="1" type="ORF">A2671_00200</name>
</gene>
<protein>
    <recommendedName>
        <fullName evidence="3">Glycosyl transferase family 1 domain-containing protein</fullName>
    </recommendedName>
</protein>
<dbReference type="SUPFAM" id="SSF53756">
    <property type="entry name" value="UDP-Glycosyltransferase/glycogen phosphorylase"/>
    <property type="match status" value="1"/>
</dbReference>
<proteinExistence type="predicted"/>
<evidence type="ECO:0000313" key="2">
    <source>
        <dbReference type="Proteomes" id="UP000178344"/>
    </source>
</evidence>
<dbReference type="Gene3D" id="3.40.50.2000">
    <property type="entry name" value="Glycogen Phosphorylase B"/>
    <property type="match status" value="2"/>
</dbReference>
<dbReference type="PANTHER" id="PTHR12526">
    <property type="entry name" value="GLYCOSYLTRANSFERASE"/>
    <property type="match status" value="1"/>
</dbReference>
<accession>A0A1F6CD64</accession>
<sequence>MRILYPAFITFPNQKANAIHTAKNCEAFTRYGAEVELVVPSTRRGSDLDPFEFYGLTERFKVTKIWSPAFFLRNPVGYSLSTLLYSIRLFFFILRRRSSFDVIYNMELEPFGFLTLPFIRKPYFLEMHAPRPIYHLHYLFLFTRIAGLVVLNDAIKEKTEKRFPWLKGKVLVCPSALDLKDADLVSKETARTTLRLPPSAVLGIYTGSFITRKGLQTVLEAATSLPHISFYFVGGEKLTLGDVSISSNVTIIEKRPHHEMPYWRSAADFLIASGTNTDWYSKSYTSPMKLLEYMSSKRPIVVARTDAMAFIIREDEAIFYEPDNASSLVHAIEWITAHKDEAGARALRTYVHAEDYSWDARAQKILAFIKNLIPQGRGTPS</sequence>